<gene>
    <name evidence="2" type="ORF">CSUI_009574</name>
</gene>
<sequence>MKRERREEGSSSFSFCEEGKRNMAKCSDIEGGRGKDKTPVGCVSIMQRSLKKNLHQGSLFSEKNGRRKQYSRSVEISKKGGCSGGSLRRRKA</sequence>
<reference evidence="2 3" key="1">
    <citation type="journal article" date="2017" name="Int. J. Parasitol.">
        <title>The genome of the protozoan parasite Cystoisospora suis and a reverse vaccinology approach to identify vaccine candidates.</title>
        <authorList>
            <person name="Palmieri N."/>
            <person name="Shrestha A."/>
            <person name="Ruttkowski B."/>
            <person name="Beck T."/>
            <person name="Vogl C."/>
            <person name="Tomley F."/>
            <person name="Blake D.P."/>
            <person name="Joachim A."/>
        </authorList>
    </citation>
    <scope>NUCLEOTIDE SEQUENCE [LARGE SCALE GENOMIC DNA]</scope>
    <source>
        <strain evidence="2 3">Wien I</strain>
    </source>
</reference>
<dbReference type="VEuPathDB" id="ToxoDB:CSUI_009574"/>
<dbReference type="AlphaFoldDB" id="A0A2C6KGE5"/>
<dbReference type="GeneID" id="94432899"/>
<evidence type="ECO:0000313" key="2">
    <source>
        <dbReference type="EMBL" id="PHJ16607.1"/>
    </source>
</evidence>
<accession>A0A2C6KGE5</accession>
<dbReference type="RefSeq" id="XP_067918333.1">
    <property type="nucleotide sequence ID" value="XM_068069688.1"/>
</dbReference>
<evidence type="ECO:0000313" key="3">
    <source>
        <dbReference type="Proteomes" id="UP000221165"/>
    </source>
</evidence>
<keyword evidence="3" id="KW-1185">Reference proteome</keyword>
<feature type="region of interest" description="Disordered" evidence="1">
    <location>
        <begin position="54"/>
        <end position="92"/>
    </location>
</feature>
<evidence type="ECO:0000256" key="1">
    <source>
        <dbReference type="SAM" id="MobiDB-lite"/>
    </source>
</evidence>
<organism evidence="2 3">
    <name type="scientific">Cystoisospora suis</name>
    <dbReference type="NCBI Taxonomy" id="483139"/>
    <lineage>
        <taxon>Eukaryota</taxon>
        <taxon>Sar</taxon>
        <taxon>Alveolata</taxon>
        <taxon>Apicomplexa</taxon>
        <taxon>Conoidasida</taxon>
        <taxon>Coccidia</taxon>
        <taxon>Eucoccidiorida</taxon>
        <taxon>Eimeriorina</taxon>
        <taxon>Sarcocystidae</taxon>
        <taxon>Cystoisospora</taxon>
    </lineage>
</organism>
<name>A0A2C6KGE5_9APIC</name>
<proteinExistence type="predicted"/>
<comment type="caution">
    <text evidence="2">The sequence shown here is derived from an EMBL/GenBank/DDBJ whole genome shotgun (WGS) entry which is preliminary data.</text>
</comment>
<dbReference type="EMBL" id="MIGC01005771">
    <property type="protein sequence ID" value="PHJ16607.1"/>
    <property type="molecule type" value="Genomic_DNA"/>
</dbReference>
<protein>
    <submittedName>
        <fullName evidence="2">Uncharacterized protein</fullName>
    </submittedName>
</protein>
<dbReference type="Proteomes" id="UP000221165">
    <property type="component" value="Unassembled WGS sequence"/>
</dbReference>